<protein>
    <submittedName>
        <fullName evidence="2">Uncharacterized protein</fullName>
    </submittedName>
</protein>
<dbReference type="Proteomes" id="UP000254869">
    <property type="component" value="Unassembled WGS sequence"/>
</dbReference>
<dbReference type="RefSeq" id="WP_082876495.1">
    <property type="nucleotide sequence ID" value="NZ_QQBC01000010.1"/>
</dbReference>
<sequence length="214" mass="23353">MPIFSRRESDEIDADATQSDDTASDSTVGDADRRDPQARTGPAAHSHEAHDAADHVGPSSADVNDQAHLGFSPAVSETDTEHEVPGDTRADAAIPSEDARDADAVSTEPDSAQPTRHQAASFDHDTPLFADADLERLRIEWREVQGLFVDDPHQAVTRADELVSTTIEQLTAAVSERKQDLESRWRAGESTDTEALRQALRGYRSFFHRVLGAN</sequence>
<reference evidence="2 3" key="1">
    <citation type="submission" date="2018-07" db="EMBL/GenBank/DDBJ databases">
        <title>Genomic Encyclopedia of Type Strains, Phase IV (KMG-IV): sequencing the most valuable type-strain genomes for metagenomic binning, comparative biology and taxonomic classification.</title>
        <authorList>
            <person name="Goeker M."/>
        </authorList>
    </citation>
    <scope>NUCLEOTIDE SEQUENCE [LARGE SCALE GENOMIC DNA]</scope>
    <source>
        <strain evidence="2 3">DSM 44290</strain>
    </source>
</reference>
<keyword evidence="3" id="KW-1185">Reference proteome</keyword>
<evidence type="ECO:0000256" key="1">
    <source>
        <dbReference type="SAM" id="MobiDB-lite"/>
    </source>
</evidence>
<feature type="compositionally biased region" description="Low complexity" evidence="1">
    <location>
        <begin position="15"/>
        <end position="27"/>
    </location>
</feature>
<proteinExistence type="predicted"/>
<gene>
    <name evidence="2" type="ORF">DFR76_110102</name>
</gene>
<dbReference type="STRING" id="1210086.GCA_001613105_07119"/>
<dbReference type="EMBL" id="QQBC01000010">
    <property type="protein sequence ID" value="RDI63405.1"/>
    <property type="molecule type" value="Genomic_DNA"/>
</dbReference>
<feature type="compositionally biased region" description="Polar residues" evidence="1">
    <location>
        <begin position="108"/>
        <end position="118"/>
    </location>
</feature>
<feature type="compositionally biased region" description="Basic and acidic residues" evidence="1">
    <location>
        <begin position="45"/>
        <end position="54"/>
    </location>
</feature>
<evidence type="ECO:0000313" key="2">
    <source>
        <dbReference type="EMBL" id="RDI63405.1"/>
    </source>
</evidence>
<organism evidence="2 3">
    <name type="scientific">Nocardia pseudobrasiliensis</name>
    <dbReference type="NCBI Taxonomy" id="45979"/>
    <lineage>
        <taxon>Bacteria</taxon>
        <taxon>Bacillati</taxon>
        <taxon>Actinomycetota</taxon>
        <taxon>Actinomycetes</taxon>
        <taxon>Mycobacteriales</taxon>
        <taxon>Nocardiaceae</taxon>
        <taxon>Nocardia</taxon>
    </lineage>
</organism>
<dbReference type="AlphaFoldDB" id="A0A370HY26"/>
<accession>A0A370HY26</accession>
<evidence type="ECO:0000313" key="3">
    <source>
        <dbReference type="Proteomes" id="UP000254869"/>
    </source>
</evidence>
<comment type="caution">
    <text evidence="2">The sequence shown here is derived from an EMBL/GenBank/DDBJ whole genome shotgun (WGS) entry which is preliminary data.</text>
</comment>
<name>A0A370HY26_9NOCA</name>
<feature type="compositionally biased region" description="Basic and acidic residues" evidence="1">
    <location>
        <begin position="79"/>
        <end position="90"/>
    </location>
</feature>
<feature type="region of interest" description="Disordered" evidence="1">
    <location>
        <begin position="1"/>
        <end position="123"/>
    </location>
</feature>